<dbReference type="HOGENOM" id="CLU_711263_0_0_10"/>
<dbReference type="AlphaFoldDB" id="F4L020"/>
<dbReference type="STRING" id="760192.Halhy_4900"/>
<reference key="2">
    <citation type="submission" date="2011-04" db="EMBL/GenBank/DDBJ databases">
        <title>Complete sequence of chromosome of Haliscomenobacter hydrossis DSM 1100.</title>
        <authorList>
            <consortium name="US DOE Joint Genome Institute (JGI-PGF)"/>
            <person name="Lucas S."/>
            <person name="Han J."/>
            <person name="Lapidus A."/>
            <person name="Bruce D."/>
            <person name="Goodwin L."/>
            <person name="Pitluck S."/>
            <person name="Peters L."/>
            <person name="Kyrpides N."/>
            <person name="Mavromatis K."/>
            <person name="Ivanova N."/>
            <person name="Ovchinnikova G."/>
            <person name="Pagani I."/>
            <person name="Daligault H."/>
            <person name="Detter J.C."/>
            <person name="Han C."/>
            <person name="Land M."/>
            <person name="Hauser L."/>
            <person name="Markowitz V."/>
            <person name="Cheng J.-F."/>
            <person name="Hugenholtz P."/>
            <person name="Woyke T."/>
            <person name="Wu D."/>
            <person name="Verbarg S."/>
            <person name="Frueling A."/>
            <person name="Brambilla E."/>
            <person name="Klenk H.-P."/>
            <person name="Eisen J.A."/>
        </authorList>
    </citation>
    <scope>NUCLEOTIDE SEQUENCE</scope>
    <source>
        <strain>DSM 1100</strain>
    </source>
</reference>
<proteinExistence type="predicted"/>
<feature type="domain" description="SusE outer membrane protein" evidence="1">
    <location>
        <begin position="23"/>
        <end position="134"/>
    </location>
</feature>
<name>F4L020_HALH1</name>
<dbReference type="Gene3D" id="2.60.40.3620">
    <property type="match status" value="2"/>
</dbReference>
<evidence type="ECO:0000259" key="1">
    <source>
        <dbReference type="Pfam" id="PF14292"/>
    </source>
</evidence>
<dbReference type="EMBL" id="CP002691">
    <property type="protein sequence ID" value="AEE52729.1"/>
    <property type="molecule type" value="Genomic_DNA"/>
</dbReference>
<dbReference type="RefSeq" id="WP_013767266.1">
    <property type="nucleotide sequence ID" value="NC_015510.1"/>
</dbReference>
<reference evidence="2 3" key="1">
    <citation type="journal article" date="2011" name="Stand. Genomic Sci.">
        <title>Complete genome sequence of Haliscomenobacter hydrossis type strain (O).</title>
        <authorList>
            <consortium name="US DOE Joint Genome Institute (JGI-PGF)"/>
            <person name="Daligault H."/>
            <person name="Lapidus A."/>
            <person name="Zeytun A."/>
            <person name="Nolan M."/>
            <person name="Lucas S."/>
            <person name="Del Rio T.G."/>
            <person name="Tice H."/>
            <person name="Cheng J.F."/>
            <person name="Tapia R."/>
            <person name="Han C."/>
            <person name="Goodwin L."/>
            <person name="Pitluck S."/>
            <person name="Liolios K."/>
            <person name="Pagani I."/>
            <person name="Ivanova N."/>
            <person name="Huntemann M."/>
            <person name="Mavromatis K."/>
            <person name="Mikhailova N."/>
            <person name="Pati A."/>
            <person name="Chen A."/>
            <person name="Palaniappan K."/>
            <person name="Land M."/>
            <person name="Hauser L."/>
            <person name="Brambilla E.M."/>
            <person name="Rohde M."/>
            <person name="Verbarg S."/>
            <person name="Goker M."/>
            <person name="Bristow J."/>
            <person name="Eisen J.A."/>
            <person name="Markowitz V."/>
            <person name="Hugenholtz P."/>
            <person name="Kyrpides N.C."/>
            <person name="Klenk H.P."/>
            <person name="Woyke T."/>
        </authorList>
    </citation>
    <scope>NUCLEOTIDE SEQUENCE [LARGE SCALE GENOMIC DNA]</scope>
    <source>
        <strain evidence="3">ATCC 27775 / DSM 1100 / LMG 10767 / O</strain>
    </source>
</reference>
<keyword evidence="3" id="KW-1185">Reference proteome</keyword>
<protein>
    <recommendedName>
        <fullName evidence="1">SusE outer membrane protein domain-containing protein</fullName>
    </recommendedName>
</protein>
<evidence type="ECO:0000313" key="2">
    <source>
        <dbReference type="EMBL" id="AEE52729.1"/>
    </source>
</evidence>
<dbReference type="Proteomes" id="UP000008461">
    <property type="component" value="Chromosome"/>
</dbReference>
<sequence length="388" mass="41772">MKTYIRFIYIFFAATLGLVSCSKEEINAVFKDGVAPTLSSSVNRVNLVPADSSRNVISFTWSDPNYQIDGEKTSHNVTYTLEIDSLGKNFAKPQRITVTNALSNPVNGKEFNRMLANLNIADSARNYSLAIRVKAALYLPSTELISNTINLTVSPYSTEPVALYPVPDNLFLVGDATVGGWNNPVPTPGQKFTKLDKFTFGGIFQLTGGNKYLFLPTNGDWGHKYAVANAGAPGMSAGGDFIVDSGQDIPAPLASGNYKIIVDFIKGKYTVTPVSNADMPPSDLFIVGDATNGGWNNPVPVPTQQFTQVSSGAFELNVALSSGKKYLLLPQNGSWDHKFAIANADAPSVKLGGKFVADSGVDIPAPDEAGTYRISVEFINKTYKLTKL</sequence>
<dbReference type="Pfam" id="PF14292">
    <property type="entry name" value="SusE"/>
    <property type="match status" value="1"/>
</dbReference>
<dbReference type="PROSITE" id="PS51257">
    <property type="entry name" value="PROKAR_LIPOPROTEIN"/>
    <property type="match status" value="1"/>
</dbReference>
<dbReference type="eggNOG" id="ENOG5032Z2Z">
    <property type="taxonomic scope" value="Bacteria"/>
</dbReference>
<dbReference type="InterPro" id="IPR025970">
    <property type="entry name" value="SusE"/>
</dbReference>
<organism evidence="2 3">
    <name type="scientific">Haliscomenobacter hydrossis (strain ATCC 27775 / DSM 1100 / LMG 10767 / O)</name>
    <dbReference type="NCBI Taxonomy" id="760192"/>
    <lineage>
        <taxon>Bacteria</taxon>
        <taxon>Pseudomonadati</taxon>
        <taxon>Bacteroidota</taxon>
        <taxon>Saprospiria</taxon>
        <taxon>Saprospirales</taxon>
        <taxon>Haliscomenobacteraceae</taxon>
        <taxon>Haliscomenobacter</taxon>
    </lineage>
</organism>
<evidence type="ECO:0000313" key="3">
    <source>
        <dbReference type="Proteomes" id="UP000008461"/>
    </source>
</evidence>
<gene>
    <name evidence="2" type="ordered locus">Halhy_4900</name>
</gene>
<dbReference type="KEGG" id="hhy:Halhy_4900"/>
<accession>F4L020</accession>
<dbReference type="OrthoDB" id="975117at2"/>